<dbReference type="Proteomes" id="UP000542674">
    <property type="component" value="Unassembled WGS sequence"/>
</dbReference>
<protein>
    <submittedName>
        <fullName evidence="1">Uncharacterized protein</fullName>
    </submittedName>
</protein>
<comment type="caution">
    <text evidence="1">The sequence shown here is derived from an EMBL/GenBank/DDBJ whole genome shotgun (WGS) entry which is preliminary data.</text>
</comment>
<proteinExistence type="predicted"/>
<name>A0A7W7T7Z1_9PSEU</name>
<evidence type="ECO:0000313" key="1">
    <source>
        <dbReference type="EMBL" id="MBB4968185.1"/>
    </source>
</evidence>
<evidence type="ECO:0000313" key="2">
    <source>
        <dbReference type="Proteomes" id="UP000542674"/>
    </source>
</evidence>
<dbReference type="AlphaFoldDB" id="A0A7W7T7Z1"/>
<keyword evidence="2" id="KW-1185">Reference proteome</keyword>
<dbReference type="EMBL" id="JACHJS010000001">
    <property type="protein sequence ID" value="MBB4968185.1"/>
    <property type="molecule type" value="Genomic_DNA"/>
</dbReference>
<dbReference type="RefSeq" id="WP_184673494.1">
    <property type="nucleotide sequence ID" value="NZ_BAABAI010000041.1"/>
</dbReference>
<gene>
    <name evidence="1" type="ORF">F4559_005544</name>
</gene>
<organism evidence="1 2">
    <name type="scientific">Saccharothrix violaceirubra</name>
    <dbReference type="NCBI Taxonomy" id="413306"/>
    <lineage>
        <taxon>Bacteria</taxon>
        <taxon>Bacillati</taxon>
        <taxon>Actinomycetota</taxon>
        <taxon>Actinomycetes</taxon>
        <taxon>Pseudonocardiales</taxon>
        <taxon>Pseudonocardiaceae</taxon>
        <taxon>Saccharothrix</taxon>
    </lineage>
</organism>
<sequence length="62" mass="6751">MLSHVLVHDDGWAKIAEPDSADSFVMAVRAVTLIADHRFSADGDHGWVAGWLRCIADMVISS</sequence>
<accession>A0A7W7T7Z1</accession>
<reference evidence="1 2" key="1">
    <citation type="submission" date="2020-08" db="EMBL/GenBank/DDBJ databases">
        <title>Sequencing the genomes of 1000 actinobacteria strains.</title>
        <authorList>
            <person name="Klenk H.-P."/>
        </authorList>
    </citation>
    <scope>NUCLEOTIDE SEQUENCE [LARGE SCALE GENOMIC DNA]</scope>
    <source>
        <strain evidence="1 2">DSM 45084</strain>
    </source>
</reference>